<dbReference type="AlphaFoldDB" id="A0A9P4XKY7"/>
<comment type="caution">
    <text evidence="1">The sequence shown here is derived from an EMBL/GenBank/DDBJ whole genome shotgun (WGS) entry which is preliminary data.</text>
</comment>
<gene>
    <name evidence="1" type="ORF">CFAM422_003574</name>
</gene>
<evidence type="ECO:0000313" key="2">
    <source>
        <dbReference type="Proteomes" id="UP000801864"/>
    </source>
</evidence>
<name>A0A9P4XKY7_9HYPO</name>
<protein>
    <submittedName>
        <fullName evidence="1">Uncharacterized protein</fullName>
    </submittedName>
</protein>
<dbReference type="EMBL" id="QLNT01000005">
    <property type="protein sequence ID" value="KAF3074518.1"/>
    <property type="molecule type" value="Genomic_DNA"/>
</dbReference>
<evidence type="ECO:0000313" key="1">
    <source>
        <dbReference type="EMBL" id="KAF3074518.1"/>
    </source>
</evidence>
<reference evidence="1 2" key="1">
    <citation type="submission" date="2018-06" db="EMBL/GenBank/DDBJ databases">
        <title>Genome analysis of cellulolytic fungus Trichoderma lentiforme CFAM-422.</title>
        <authorList>
            <person name="Steindorff A.S."/>
            <person name="Formighieri E.F."/>
            <person name="Midorikawa G.E.O."/>
            <person name="Tamietti M.S."/>
            <person name="Ramos E.Z."/>
            <person name="Silva A.S."/>
            <person name="Bon E.P.S."/>
            <person name="Mendes T.D."/>
            <person name="Damaso M.C.T."/>
            <person name="Favaro L.C.L."/>
        </authorList>
    </citation>
    <scope>NUCLEOTIDE SEQUENCE [LARGE SCALE GENOMIC DNA]</scope>
    <source>
        <strain evidence="1 2">CFAM-422</strain>
    </source>
</reference>
<organism evidence="1 2">
    <name type="scientific">Trichoderma lentiforme</name>
    <dbReference type="NCBI Taxonomy" id="1567552"/>
    <lineage>
        <taxon>Eukaryota</taxon>
        <taxon>Fungi</taxon>
        <taxon>Dikarya</taxon>
        <taxon>Ascomycota</taxon>
        <taxon>Pezizomycotina</taxon>
        <taxon>Sordariomycetes</taxon>
        <taxon>Hypocreomycetidae</taxon>
        <taxon>Hypocreales</taxon>
        <taxon>Hypocreaceae</taxon>
        <taxon>Trichoderma</taxon>
    </lineage>
</organism>
<proteinExistence type="predicted"/>
<sequence>MKSRVPQFMDLPSEVRFIIWKYALRPLGYKFPAAHFFSLVNNREDGNKAASVSTLCEGAGNQHCSGYHFAAPKFDSNDGVYSWTKNNSSAYLWDFGLWGACKESRHVIKAHYEMRDLATWEGWPYSRSPSYNQTSVWLTAPGNNEKLRFLLHPKKDLVCLQAFDPSTICWWENHKANDICLAGNAASCFYAPKIYNFGNIAIAYDPSWNDIGAKTESCNFHALHTEQSARGFFIRTLAIVDEYSHRYEGNRDRPTFWLIDYNLKRVRHFKKNRKQKTIFYGNGQNFAEVQRSARRSFSSGKSSSALDFLDNLDMLLHGDRPSHYIHHRSGAENCYMCEGASRYLEFYRIRRQVRVLMCEEST</sequence>
<dbReference type="Proteomes" id="UP000801864">
    <property type="component" value="Unassembled WGS sequence"/>
</dbReference>
<keyword evidence="2" id="KW-1185">Reference proteome</keyword>
<accession>A0A9P4XKY7</accession>